<name>A0A5B7X2N1_9FLAO</name>
<evidence type="ECO:0008006" key="4">
    <source>
        <dbReference type="Google" id="ProtNLM"/>
    </source>
</evidence>
<dbReference type="EMBL" id="CP040812">
    <property type="protein sequence ID" value="QCY68921.1"/>
    <property type="molecule type" value="Genomic_DNA"/>
</dbReference>
<protein>
    <recommendedName>
        <fullName evidence="4">DUF4468 domain-containing protein</fullName>
    </recommendedName>
</protein>
<dbReference type="KEGG" id="afla:FHG64_05615"/>
<feature type="chain" id="PRO_5022821222" description="DUF4468 domain-containing protein" evidence="1">
    <location>
        <begin position="20"/>
        <end position="179"/>
    </location>
</feature>
<evidence type="ECO:0000313" key="3">
    <source>
        <dbReference type="Proteomes" id="UP000309016"/>
    </source>
</evidence>
<sequence length="179" mass="20515">MMKFSISILICLFSFAVQGQKLSVLDIDSEVSKIDMDPGLEHYSFDTNDVYNRATDGGGSLEVWLLGKEIRKISQSIFLSNAQFITTVYLKNDQPIMIVETENQYPYDEQRNTFNYAEPETAYEKIIYSWHWEKDAITVRTRGESWGDEQGVDVGSYTSLLATARKILSRDSRQLRGSK</sequence>
<dbReference type="Proteomes" id="UP000309016">
    <property type="component" value="Chromosome"/>
</dbReference>
<dbReference type="RefSeq" id="WP_139065506.1">
    <property type="nucleotide sequence ID" value="NZ_CP040812.1"/>
</dbReference>
<feature type="signal peptide" evidence="1">
    <location>
        <begin position="1"/>
        <end position="19"/>
    </location>
</feature>
<dbReference type="OrthoDB" id="1436230at2"/>
<gene>
    <name evidence="2" type="ORF">FHG64_05615</name>
</gene>
<keyword evidence="1" id="KW-0732">Signal</keyword>
<evidence type="ECO:0000256" key="1">
    <source>
        <dbReference type="SAM" id="SignalP"/>
    </source>
</evidence>
<organism evidence="2 3">
    <name type="scientific">Antarcticibacterium flavum</name>
    <dbReference type="NCBI Taxonomy" id="2058175"/>
    <lineage>
        <taxon>Bacteria</taxon>
        <taxon>Pseudomonadati</taxon>
        <taxon>Bacteroidota</taxon>
        <taxon>Flavobacteriia</taxon>
        <taxon>Flavobacteriales</taxon>
        <taxon>Flavobacteriaceae</taxon>
        <taxon>Antarcticibacterium</taxon>
    </lineage>
</organism>
<reference evidence="2 3" key="1">
    <citation type="submission" date="2019-06" db="EMBL/GenBank/DDBJ databases">
        <title>Complete genome sequence of Antarcticibacterium flavum KCTC 52984T from an Antarctic marine sediment.</title>
        <authorList>
            <person name="Lee Y.M."/>
            <person name="Shin S.C."/>
        </authorList>
    </citation>
    <scope>NUCLEOTIDE SEQUENCE [LARGE SCALE GENOMIC DNA]</scope>
    <source>
        <strain evidence="2 3">KCTC 52984</strain>
    </source>
</reference>
<keyword evidence="3" id="KW-1185">Reference proteome</keyword>
<dbReference type="AlphaFoldDB" id="A0A5B7X2N1"/>
<evidence type="ECO:0000313" key="2">
    <source>
        <dbReference type="EMBL" id="QCY68921.1"/>
    </source>
</evidence>
<proteinExistence type="predicted"/>
<accession>A0A5B7X2N1</accession>